<feature type="compositionally biased region" description="Basic and acidic residues" evidence="1">
    <location>
        <begin position="50"/>
        <end position="60"/>
    </location>
</feature>
<evidence type="ECO:0000256" key="1">
    <source>
        <dbReference type="SAM" id="MobiDB-lite"/>
    </source>
</evidence>
<protein>
    <submittedName>
        <fullName evidence="2">Uncharacterized protein</fullName>
    </submittedName>
</protein>
<name>A0AAN8EZ00_TRICO</name>
<dbReference type="EMBL" id="WIXE01025627">
    <property type="protein sequence ID" value="KAK5964572.1"/>
    <property type="molecule type" value="Genomic_DNA"/>
</dbReference>
<proteinExistence type="predicted"/>
<organism evidence="2 3">
    <name type="scientific">Trichostrongylus colubriformis</name>
    <name type="common">Black scour worm</name>
    <dbReference type="NCBI Taxonomy" id="6319"/>
    <lineage>
        <taxon>Eukaryota</taxon>
        <taxon>Metazoa</taxon>
        <taxon>Ecdysozoa</taxon>
        <taxon>Nematoda</taxon>
        <taxon>Chromadorea</taxon>
        <taxon>Rhabditida</taxon>
        <taxon>Rhabditina</taxon>
        <taxon>Rhabditomorpha</taxon>
        <taxon>Strongyloidea</taxon>
        <taxon>Trichostrongylidae</taxon>
        <taxon>Trichostrongylus</taxon>
    </lineage>
</organism>
<sequence length="60" mass="6958">EAAAERAHSAERAKLPAEIKEKKKTFKQIKAVVRGRSLEKHEHHKKKHHSIDIDDDHQQS</sequence>
<evidence type="ECO:0000313" key="3">
    <source>
        <dbReference type="Proteomes" id="UP001331761"/>
    </source>
</evidence>
<gene>
    <name evidence="2" type="ORF">GCK32_014452</name>
</gene>
<feature type="region of interest" description="Disordered" evidence="1">
    <location>
        <begin position="36"/>
        <end position="60"/>
    </location>
</feature>
<keyword evidence="3" id="KW-1185">Reference proteome</keyword>
<dbReference type="Proteomes" id="UP001331761">
    <property type="component" value="Unassembled WGS sequence"/>
</dbReference>
<feature type="non-terminal residue" evidence="2">
    <location>
        <position position="1"/>
    </location>
</feature>
<comment type="caution">
    <text evidence="2">The sequence shown here is derived from an EMBL/GenBank/DDBJ whole genome shotgun (WGS) entry which is preliminary data.</text>
</comment>
<dbReference type="AlphaFoldDB" id="A0AAN8EZ00"/>
<reference evidence="2 3" key="1">
    <citation type="submission" date="2019-10" db="EMBL/GenBank/DDBJ databases">
        <title>Assembly and Annotation for the nematode Trichostrongylus colubriformis.</title>
        <authorList>
            <person name="Martin J."/>
        </authorList>
    </citation>
    <scope>NUCLEOTIDE SEQUENCE [LARGE SCALE GENOMIC DNA]</scope>
    <source>
        <strain evidence="2">G859</strain>
        <tissue evidence="2">Whole worm</tissue>
    </source>
</reference>
<evidence type="ECO:0000313" key="2">
    <source>
        <dbReference type="EMBL" id="KAK5964572.1"/>
    </source>
</evidence>
<accession>A0AAN8EZ00</accession>